<evidence type="ECO:0000313" key="2">
    <source>
        <dbReference type="Proteomes" id="UP001271769"/>
    </source>
</evidence>
<evidence type="ECO:0000313" key="1">
    <source>
        <dbReference type="EMBL" id="MDY0873990.1"/>
    </source>
</evidence>
<gene>
    <name evidence="1" type="ORF">SMD31_18760</name>
</gene>
<comment type="caution">
    <text evidence="1">The sequence shown here is derived from an EMBL/GenBank/DDBJ whole genome shotgun (WGS) entry which is preliminary data.</text>
</comment>
<dbReference type="Proteomes" id="UP001271769">
    <property type="component" value="Unassembled WGS sequence"/>
</dbReference>
<dbReference type="RefSeq" id="WP_320502457.1">
    <property type="nucleotide sequence ID" value="NZ_JAXCLX010000003.1"/>
</dbReference>
<reference evidence="1 2" key="1">
    <citation type="journal article" date="2013" name="Antonie Van Leeuwenhoek">
        <title>Dongia rigui sp. nov., isolated from freshwater of a large wetland in Korea.</title>
        <authorList>
            <person name="Baik K.S."/>
            <person name="Hwang Y.M."/>
            <person name="Choi J.S."/>
            <person name="Kwon J."/>
            <person name="Seong C.N."/>
        </authorList>
    </citation>
    <scope>NUCLEOTIDE SEQUENCE [LARGE SCALE GENOMIC DNA]</scope>
    <source>
        <strain evidence="1 2">04SU4-P</strain>
    </source>
</reference>
<accession>A0ABU5E311</accession>
<organism evidence="1 2">
    <name type="scientific">Dongia rigui</name>
    <dbReference type="NCBI Taxonomy" id="940149"/>
    <lineage>
        <taxon>Bacteria</taxon>
        <taxon>Pseudomonadati</taxon>
        <taxon>Pseudomonadota</taxon>
        <taxon>Alphaproteobacteria</taxon>
        <taxon>Rhodospirillales</taxon>
        <taxon>Dongiaceae</taxon>
        <taxon>Dongia</taxon>
    </lineage>
</organism>
<dbReference type="EMBL" id="JAXCLX010000003">
    <property type="protein sequence ID" value="MDY0873990.1"/>
    <property type="molecule type" value="Genomic_DNA"/>
</dbReference>
<protein>
    <submittedName>
        <fullName evidence="1">Uncharacterized protein</fullName>
    </submittedName>
</protein>
<sequence>MILMISAKGGGYAGGLCELMKDKIIEKVAICANEMVGYMKVRPLGHSVMTRRDLATYVAYYCTAS</sequence>
<proteinExistence type="predicted"/>
<name>A0ABU5E311_9PROT</name>
<keyword evidence="2" id="KW-1185">Reference proteome</keyword>